<proteinExistence type="predicted"/>
<feature type="compositionally biased region" description="Polar residues" evidence="1">
    <location>
        <begin position="232"/>
        <end position="252"/>
    </location>
</feature>
<dbReference type="AlphaFoldDB" id="A0A6J7ZUS6"/>
<dbReference type="EMBL" id="CACVKT020000070">
    <property type="protein sequence ID" value="CAC5355631.1"/>
    <property type="molecule type" value="Genomic_DNA"/>
</dbReference>
<dbReference type="Proteomes" id="UP000507470">
    <property type="component" value="Unassembled WGS sequence"/>
</dbReference>
<feature type="region of interest" description="Disordered" evidence="1">
    <location>
        <begin position="115"/>
        <end position="137"/>
    </location>
</feature>
<evidence type="ECO:0000256" key="1">
    <source>
        <dbReference type="SAM" id="MobiDB-lite"/>
    </source>
</evidence>
<sequence>MELIVYTLCVIGYLIIIGLSHLVRSYRKRSSINIPRENGGEGIGMRQERVEPPYIEIYDEIDEHLMGEDNSDTAVTPQLRNINATVSKARIDKTTSSHDDTSSYLDPCFAVDEAENKSSSKESSSSNSTNFDLVIPGHTGYLNPYQPLRERQLISDGYEVTVHVHKNSESSSGSESSEERSSGYKYFHVYQQLQKDQSFNKHEYEKATKTSNDMDIDLNKKNEIQDCGNKVYTDSNDNESTNLPNKTETDGINNGKGLLNEQTIGDACSGISEKSLNEDNDNLDYTDKSINTDKNQMFYAGECDEHVQHFELVTDYLDMQDPVNTGEM</sequence>
<dbReference type="OrthoDB" id="6111176at2759"/>
<feature type="transmembrane region" description="Helical" evidence="2">
    <location>
        <begin position="6"/>
        <end position="23"/>
    </location>
</feature>
<reference evidence="3 4" key="1">
    <citation type="submission" date="2020-06" db="EMBL/GenBank/DDBJ databases">
        <authorList>
            <person name="Li R."/>
            <person name="Bekaert M."/>
        </authorList>
    </citation>
    <scope>NUCLEOTIDE SEQUENCE [LARGE SCALE GENOMIC DNA]</scope>
    <source>
        <strain evidence="4">wild</strain>
    </source>
</reference>
<evidence type="ECO:0000313" key="4">
    <source>
        <dbReference type="Proteomes" id="UP000507470"/>
    </source>
</evidence>
<keyword evidence="2" id="KW-0812">Transmembrane</keyword>
<evidence type="ECO:0000256" key="2">
    <source>
        <dbReference type="SAM" id="Phobius"/>
    </source>
</evidence>
<feature type="region of interest" description="Disordered" evidence="1">
    <location>
        <begin position="228"/>
        <end position="254"/>
    </location>
</feature>
<keyword evidence="4" id="KW-1185">Reference proteome</keyword>
<name>A0A6J7ZUS6_MYTCO</name>
<gene>
    <name evidence="3" type="ORF">MCOR_249</name>
</gene>
<organism evidence="3 4">
    <name type="scientific">Mytilus coruscus</name>
    <name type="common">Sea mussel</name>
    <dbReference type="NCBI Taxonomy" id="42192"/>
    <lineage>
        <taxon>Eukaryota</taxon>
        <taxon>Metazoa</taxon>
        <taxon>Spiralia</taxon>
        <taxon>Lophotrochozoa</taxon>
        <taxon>Mollusca</taxon>
        <taxon>Bivalvia</taxon>
        <taxon>Autobranchia</taxon>
        <taxon>Pteriomorphia</taxon>
        <taxon>Mytilida</taxon>
        <taxon>Mytiloidea</taxon>
        <taxon>Mytilidae</taxon>
        <taxon>Mytilinae</taxon>
        <taxon>Mytilus</taxon>
    </lineage>
</organism>
<keyword evidence="2" id="KW-1133">Transmembrane helix</keyword>
<protein>
    <submittedName>
        <fullName evidence="3">Uncharacterized protein</fullName>
    </submittedName>
</protein>
<keyword evidence="2" id="KW-0472">Membrane</keyword>
<accession>A0A6J7ZUS6</accession>
<evidence type="ECO:0000313" key="3">
    <source>
        <dbReference type="EMBL" id="CAC5355631.1"/>
    </source>
</evidence>